<accession>A0A138ZZI1</accession>
<evidence type="ECO:0000313" key="2">
    <source>
        <dbReference type="EMBL" id="KXS09917.1"/>
    </source>
</evidence>
<dbReference type="AlphaFoldDB" id="A0A138ZZI1"/>
<feature type="region of interest" description="Disordered" evidence="1">
    <location>
        <begin position="96"/>
        <end position="117"/>
    </location>
</feature>
<sequence>MRSLSVELLPRTTHNARDTTPRTLLLHLPTASQFTLRFAAINCPPTPLLIHRVVFQDGMLAHDGGISEVEHEAESRRNLKKPNMLALTLLMQSANGGTSEEAMEGQQRRGEWSPQIQNSVPNSIGDIKLRSRWLTSTVGWLMTDCAAMGRAIMGDNGVGNEGWGIGENVWGDVDDVGNNGFSCNDGLCIAKFWLQGFIL</sequence>
<dbReference type="EMBL" id="KQ965844">
    <property type="protein sequence ID" value="KXS09917.1"/>
    <property type="molecule type" value="Genomic_DNA"/>
</dbReference>
<evidence type="ECO:0000313" key="3">
    <source>
        <dbReference type="Proteomes" id="UP000070544"/>
    </source>
</evidence>
<evidence type="ECO:0000256" key="1">
    <source>
        <dbReference type="SAM" id="MobiDB-lite"/>
    </source>
</evidence>
<name>A0A138ZZI1_GONPJ</name>
<gene>
    <name evidence="2" type="ORF">M427DRAFT_48944</name>
</gene>
<protein>
    <submittedName>
        <fullName evidence="2">Uncharacterized protein</fullName>
    </submittedName>
</protein>
<keyword evidence="3" id="KW-1185">Reference proteome</keyword>
<proteinExistence type="predicted"/>
<reference evidence="2 3" key="1">
    <citation type="journal article" date="2015" name="Genome Biol. Evol.">
        <title>Phylogenomic analyses indicate that early fungi evolved digesting cell walls of algal ancestors of land plants.</title>
        <authorList>
            <person name="Chang Y."/>
            <person name="Wang S."/>
            <person name="Sekimoto S."/>
            <person name="Aerts A.L."/>
            <person name="Choi C."/>
            <person name="Clum A."/>
            <person name="LaButti K.M."/>
            <person name="Lindquist E.A."/>
            <person name="Yee Ngan C."/>
            <person name="Ohm R.A."/>
            <person name="Salamov A.A."/>
            <person name="Grigoriev I.V."/>
            <person name="Spatafora J.W."/>
            <person name="Berbee M.L."/>
        </authorList>
    </citation>
    <scope>NUCLEOTIDE SEQUENCE [LARGE SCALE GENOMIC DNA]</scope>
    <source>
        <strain evidence="2 3">JEL478</strain>
    </source>
</reference>
<organism evidence="2 3">
    <name type="scientific">Gonapodya prolifera (strain JEL478)</name>
    <name type="common">Monoblepharis prolifera</name>
    <dbReference type="NCBI Taxonomy" id="1344416"/>
    <lineage>
        <taxon>Eukaryota</taxon>
        <taxon>Fungi</taxon>
        <taxon>Fungi incertae sedis</taxon>
        <taxon>Chytridiomycota</taxon>
        <taxon>Chytridiomycota incertae sedis</taxon>
        <taxon>Monoblepharidomycetes</taxon>
        <taxon>Monoblepharidales</taxon>
        <taxon>Gonapodyaceae</taxon>
        <taxon>Gonapodya</taxon>
    </lineage>
</organism>
<dbReference type="Proteomes" id="UP000070544">
    <property type="component" value="Unassembled WGS sequence"/>
</dbReference>